<accession>A0A1T3NQ92</accession>
<reference evidence="3 4" key="1">
    <citation type="submission" date="2017-03" db="EMBL/GenBank/DDBJ databases">
        <title>Draft genome sequence of Streptomyces scabrisporus NF3, endophyte isolated from Amphipterygium adstringens.</title>
        <authorList>
            <person name="Vazquez M."/>
            <person name="Ceapa C.D."/>
            <person name="Rodriguez Luna D."/>
            <person name="Sanchez Esquivel S."/>
        </authorList>
    </citation>
    <scope>NUCLEOTIDE SEQUENCE [LARGE SCALE GENOMIC DNA]</scope>
    <source>
        <strain evidence="3 4">NF3</strain>
    </source>
</reference>
<dbReference type="GO" id="GO:0004674">
    <property type="term" value="F:protein serine/threonine kinase activity"/>
    <property type="evidence" value="ECO:0007669"/>
    <property type="project" value="UniProtKB-KW"/>
</dbReference>
<keyword evidence="1" id="KW-0808">Transferase</keyword>
<comment type="caution">
    <text evidence="3">The sequence shown here is derived from an EMBL/GenBank/DDBJ whole genome shotgun (WGS) entry which is preliminary data.</text>
</comment>
<dbReference type="Gene3D" id="3.30.565.10">
    <property type="entry name" value="Histidine kinase-like ATPase, C-terminal domain"/>
    <property type="match status" value="1"/>
</dbReference>
<evidence type="ECO:0000313" key="3">
    <source>
        <dbReference type="EMBL" id="OPC78890.1"/>
    </source>
</evidence>
<name>A0A1T3NQ92_9ACTN</name>
<dbReference type="OrthoDB" id="3873601at2"/>
<dbReference type="InterPro" id="IPR036890">
    <property type="entry name" value="HATPase_C_sf"/>
</dbReference>
<dbReference type="Pfam" id="PF13581">
    <property type="entry name" value="HATPase_c_2"/>
    <property type="match status" value="1"/>
</dbReference>
<dbReference type="InterPro" id="IPR003594">
    <property type="entry name" value="HATPase_dom"/>
</dbReference>
<evidence type="ECO:0000256" key="1">
    <source>
        <dbReference type="ARBA" id="ARBA00022527"/>
    </source>
</evidence>
<evidence type="ECO:0000259" key="2">
    <source>
        <dbReference type="Pfam" id="PF13581"/>
    </source>
</evidence>
<gene>
    <name evidence="3" type="ORF">B4N89_32720</name>
</gene>
<protein>
    <recommendedName>
        <fullName evidence="2">Histidine kinase/HSP90-like ATPase domain-containing protein</fullName>
    </recommendedName>
</protein>
<keyword evidence="1" id="KW-0418">Kinase</keyword>
<dbReference type="PANTHER" id="PTHR35526:SF3">
    <property type="entry name" value="ANTI-SIGMA-F FACTOR RSBW"/>
    <property type="match status" value="1"/>
</dbReference>
<evidence type="ECO:0000313" key="4">
    <source>
        <dbReference type="Proteomes" id="UP000190037"/>
    </source>
</evidence>
<dbReference type="RefSeq" id="WP_078980091.1">
    <property type="nucleotide sequence ID" value="NZ_MWQN01000002.1"/>
</dbReference>
<dbReference type="EMBL" id="MWQN01000002">
    <property type="protein sequence ID" value="OPC78890.1"/>
    <property type="molecule type" value="Genomic_DNA"/>
</dbReference>
<keyword evidence="4" id="KW-1185">Reference proteome</keyword>
<proteinExistence type="predicted"/>
<dbReference type="InterPro" id="IPR050267">
    <property type="entry name" value="Anti-sigma-factor_SerPK"/>
</dbReference>
<feature type="domain" description="Histidine kinase/HSP90-like ATPase" evidence="2">
    <location>
        <begin position="19"/>
        <end position="142"/>
    </location>
</feature>
<sequence length="199" mass="21559">MTILSPARLLIAHSRRAYPSTERSVGEARRVVGWALAKAEVPEAISYDIRFIVTELATNAVRHSGSAEFTVEVFVVESVGGDTGPSVAMVRVSDLGRIGREYDYVNHPAGARTALCPRSPGVDAGAERGLLLVDRLASAWEVAFCSLEKRARFRCDDWMDRDCAEHGLGPDHTTVTALVYLERAASGAWARCGTGAMPR</sequence>
<keyword evidence="1" id="KW-0723">Serine/threonine-protein kinase</keyword>
<dbReference type="PANTHER" id="PTHR35526">
    <property type="entry name" value="ANTI-SIGMA-F FACTOR RSBW-RELATED"/>
    <property type="match status" value="1"/>
</dbReference>
<dbReference type="AlphaFoldDB" id="A0A1T3NQ92"/>
<organism evidence="3 4">
    <name type="scientific">Embleya scabrispora</name>
    <dbReference type="NCBI Taxonomy" id="159449"/>
    <lineage>
        <taxon>Bacteria</taxon>
        <taxon>Bacillati</taxon>
        <taxon>Actinomycetota</taxon>
        <taxon>Actinomycetes</taxon>
        <taxon>Kitasatosporales</taxon>
        <taxon>Streptomycetaceae</taxon>
        <taxon>Embleya</taxon>
    </lineage>
</organism>
<dbReference type="Proteomes" id="UP000190037">
    <property type="component" value="Unassembled WGS sequence"/>
</dbReference>